<keyword evidence="2 3" id="KW-0472">Membrane</keyword>
<feature type="transmembrane region" description="Helical" evidence="3">
    <location>
        <begin position="45"/>
        <end position="67"/>
    </location>
</feature>
<evidence type="ECO:0000256" key="2">
    <source>
        <dbReference type="ARBA" id="ARBA00023136"/>
    </source>
</evidence>
<keyword evidence="3" id="KW-1133">Transmembrane helix</keyword>
<gene>
    <name evidence="4" type="ORF">DCAR_013440</name>
    <name evidence="5" type="ORF">DCAR_0417598</name>
</gene>
<dbReference type="OMA" id="YQECEVY"/>
<dbReference type="GO" id="GO:0098542">
    <property type="term" value="P:defense response to other organism"/>
    <property type="evidence" value="ECO:0007669"/>
    <property type="project" value="InterPro"/>
</dbReference>
<reference evidence="5" key="2">
    <citation type="submission" date="2022-03" db="EMBL/GenBank/DDBJ databases">
        <title>Draft title - Genomic analysis of global carrot germplasm unveils the trajectory of domestication and the origin of high carotenoid orange carrot.</title>
        <authorList>
            <person name="Iorizzo M."/>
            <person name="Ellison S."/>
            <person name="Senalik D."/>
            <person name="Macko-Podgorni A."/>
            <person name="Grzebelus D."/>
            <person name="Bostan H."/>
            <person name="Rolling W."/>
            <person name="Curaba J."/>
            <person name="Simon P."/>
        </authorList>
    </citation>
    <scope>NUCLEOTIDE SEQUENCE</scope>
    <source>
        <tissue evidence="5">Leaf</tissue>
    </source>
</reference>
<keyword evidence="3" id="KW-0812">Transmembrane</keyword>
<evidence type="ECO:0000313" key="6">
    <source>
        <dbReference type="Proteomes" id="UP000077755"/>
    </source>
</evidence>
<dbReference type="InterPro" id="IPR044839">
    <property type="entry name" value="NDR1-like"/>
</dbReference>
<sequence>MPLHRAAAATFLGGAGQQPPATRPTTDRQQYNRITKVICTCVRDIMLALIIALICIAFISIIASLIIRPRSPRFTVISAAIAGVNVTGSEFKAACNLSVLAHNPNTNLVIWYRKLEVLLLYGSDYELSGTTIAPMFQSKRNQTVISARLVSDDVDVDNDVVEGVASELRRGVITFRVRVLAGVRFKRGKWVTKKYKVKADCDGIDIGVLNATGTGNLIEPGIQCEVDMI</sequence>
<dbReference type="GO" id="GO:0005886">
    <property type="term" value="C:plasma membrane"/>
    <property type="evidence" value="ECO:0007669"/>
    <property type="project" value="TreeGrafter"/>
</dbReference>
<name>A0A165YSQ8_DAUCS</name>
<accession>A0A165YSQ8</accession>
<evidence type="ECO:0000256" key="3">
    <source>
        <dbReference type="SAM" id="Phobius"/>
    </source>
</evidence>
<dbReference type="PANTHER" id="PTHR31234">
    <property type="entry name" value="LATE EMBRYOGENESIS ABUNDANT (LEA) HYDROXYPROLINE-RICH GLYCOPROTEIN FAMILY"/>
    <property type="match status" value="1"/>
</dbReference>
<dbReference type="EMBL" id="CP093346">
    <property type="protein sequence ID" value="WOG98257.1"/>
    <property type="molecule type" value="Genomic_DNA"/>
</dbReference>
<dbReference type="EMBL" id="LNRQ01000004">
    <property type="protein sequence ID" value="KZM99198.1"/>
    <property type="molecule type" value="Genomic_DNA"/>
</dbReference>
<reference evidence="4" key="1">
    <citation type="journal article" date="2016" name="Nat. Genet.">
        <title>A high-quality carrot genome assembly provides new insights into carotenoid accumulation and asterid genome evolution.</title>
        <authorList>
            <person name="Iorizzo M."/>
            <person name="Ellison S."/>
            <person name="Senalik D."/>
            <person name="Zeng P."/>
            <person name="Satapoomin P."/>
            <person name="Huang J."/>
            <person name="Bowman M."/>
            <person name="Iovene M."/>
            <person name="Sanseverino W."/>
            <person name="Cavagnaro P."/>
            <person name="Yildiz M."/>
            <person name="Macko-Podgorni A."/>
            <person name="Moranska E."/>
            <person name="Grzebelus E."/>
            <person name="Grzebelus D."/>
            <person name="Ashrafi H."/>
            <person name="Zheng Z."/>
            <person name="Cheng S."/>
            <person name="Spooner D."/>
            <person name="Van Deynze A."/>
            <person name="Simon P."/>
        </authorList>
    </citation>
    <scope>NUCLEOTIDE SEQUENCE [LARGE SCALE GENOMIC DNA]</scope>
    <source>
        <tissue evidence="4">Leaf</tissue>
    </source>
</reference>
<proteinExistence type="predicted"/>
<dbReference type="STRING" id="79200.A0A165YSQ8"/>
<dbReference type="AlphaFoldDB" id="A0A165YSQ8"/>
<dbReference type="Gramene" id="KZM99198">
    <property type="protein sequence ID" value="KZM99198"/>
    <property type="gene ID" value="DCAR_013440"/>
</dbReference>
<dbReference type="Proteomes" id="UP000077755">
    <property type="component" value="Chromosome 4"/>
</dbReference>
<keyword evidence="6" id="KW-1185">Reference proteome</keyword>
<evidence type="ECO:0000256" key="1">
    <source>
        <dbReference type="ARBA" id="ARBA00004370"/>
    </source>
</evidence>
<dbReference type="PANTHER" id="PTHR31234:SF2">
    <property type="entry name" value="OS05G0199100 PROTEIN"/>
    <property type="match status" value="1"/>
</dbReference>
<evidence type="ECO:0000313" key="5">
    <source>
        <dbReference type="EMBL" id="WOG98257.1"/>
    </source>
</evidence>
<protein>
    <submittedName>
        <fullName evidence="4">Uncharacterized protein</fullName>
    </submittedName>
</protein>
<comment type="subcellular location">
    <subcellularLocation>
        <location evidence="1">Membrane</location>
    </subcellularLocation>
</comment>
<organism evidence="4">
    <name type="scientific">Daucus carota subsp. sativus</name>
    <name type="common">Carrot</name>
    <dbReference type="NCBI Taxonomy" id="79200"/>
    <lineage>
        <taxon>Eukaryota</taxon>
        <taxon>Viridiplantae</taxon>
        <taxon>Streptophyta</taxon>
        <taxon>Embryophyta</taxon>
        <taxon>Tracheophyta</taxon>
        <taxon>Spermatophyta</taxon>
        <taxon>Magnoliopsida</taxon>
        <taxon>eudicotyledons</taxon>
        <taxon>Gunneridae</taxon>
        <taxon>Pentapetalae</taxon>
        <taxon>asterids</taxon>
        <taxon>campanulids</taxon>
        <taxon>Apiales</taxon>
        <taxon>Apiaceae</taxon>
        <taxon>Apioideae</taxon>
        <taxon>Scandiceae</taxon>
        <taxon>Daucinae</taxon>
        <taxon>Daucus</taxon>
        <taxon>Daucus sect. Daucus</taxon>
    </lineage>
</organism>
<evidence type="ECO:0000313" key="4">
    <source>
        <dbReference type="EMBL" id="KZM99198.1"/>
    </source>
</evidence>